<dbReference type="STRING" id="1302689.RG47T_5240"/>
<keyword evidence="1" id="KW-0732">Signal</keyword>
<evidence type="ECO:0000256" key="1">
    <source>
        <dbReference type="SAM" id="SignalP"/>
    </source>
</evidence>
<gene>
    <name evidence="2" type="ORF">RG47T_5240</name>
</gene>
<organism evidence="2 3">
    <name type="scientific">Mucilaginibacter polytrichastri</name>
    <dbReference type="NCBI Taxonomy" id="1302689"/>
    <lineage>
        <taxon>Bacteria</taxon>
        <taxon>Pseudomonadati</taxon>
        <taxon>Bacteroidota</taxon>
        <taxon>Sphingobacteriia</taxon>
        <taxon>Sphingobacteriales</taxon>
        <taxon>Sphingobacteriaceae</taxon>
        <taxon>Mucilaginibacter</taxon>
    </lineage>
</organism>
<name>A0A1Q5ZRZ9_9SPHI</name>
<feature type="signal peptide" evidence="1">
    <location>
        <begin position="1"/>
        <end position="20"/>
    </location>
</feature>
<reference evidence="2 3" key="1">
    <citation type="submission" date="2016-11" db="EMBL/GenBank/DDBJ databases">
        <title>Whole Genome Sequencing of Mucilaginibacter polytrichastri RG4-7(T) isolated from the moss sample.</title>
        <authorList>
            <person name="Li Y."/>
        </authorList>
    </citation>
    <scope>NUCLEOTIDE SEQUENCE [LARGE SCALE GENOMIC DNA]</scope>
    <source>
        <strain evidence="2 3">RG4-7</strain>
    </source>
</reference>
<proteinExistence type="predicted"/>
<evidence type="ECO:0000313" key="2">
    <source>
        <dbReference type="EMBL" id="OKS84550.1"/>
    </source>
</evidence>
<dbReference type="Proteomes" id="UP000186720">
    <property type="component" value="Unassembled WGS sequence"/>
</dbReference>
<sequence>MRKVPLLFVLVLGTGTITYAQTSVFQDGKGESAYKLLGNAVSVNTGDKSLAATLKGKDEVSQNNTHFNSWAMNVNLAASDGSSALKSDDGFLFNGSIGASRIWKRVAPAVGNTDAWTNAWYINGNFLVERNKLYDLSLAKDKVFDQGNAGWKFAAGRSGYSGDHLWGYELNLGQATNAKDIKQTTVSTIQSGGTDSIKLEKQQSAYATSVFQGTQFNVQLNADYAWALTAKKAANNADVPALYLAGLFRSKFFQLSKPQINPAIGLYIANPGKPQSISAGFNVQESDLFNVLHAKDSSVGKRIGISFTAGFSID</sequence>
<dbReference type="EMBL" id="MPPL01000002">
    <property type="protein sequence ID" value="OKS84550.1"/>
    <property type="molecule type" value="Genomic_DNA"/>
</dbReference>
<evidence type="ECO:0008006" key="4">
    <source>
        <dbReference type="Google" id="ProtNLM"/>
    </source>
</evidence>
<comment type="caution">
    <text evidence="2">The sequence shown here is derived from an EMBL/GenBank/DDBJ whole genome shotgun (WGS) entry which is preliminary data.</text>
</comment>
<feature type="chain" id="PRO_5010254065" description="DUF5723 domain-containing protein" evidence="1">
    <location>
        <begin position="21"/>
        <end position="314"/>
    </location>
</feature>
<accession>A0A1Q5ZRZ9</accession>
<dbReference type="AlphaFoldDB" id="A0A1Q5ZRZ9"/>
<dbReference type="RefSeq" id="WP_139235782.1">
    <property type="nucleotide sequence ID" value="NZ_FPAM01000021.1"/>
</dbReference>
<evidence type="ECO:0000313" key="3">
    <source>
        <dbReference type="Proteomes" id="UP000186720"/>
    </source>
</evidence>
<protein>
    <recommendedName>
        <fullName evidence="4">DUF5723 domain-containing protein</fullName>
    </recommendedName>
</protein>
<keyword evidence="3" id="KW-1185">Reference proteome</keyword>